<keyword evidence="2 4" id="KW-0474">Menaquinone biosynthesis</keyword>
<dbReference type="Proteomes" id="UP000033423">
    <property type="component" value="Unassembled WGS sequence"/>
</dbReference>
<evidence type="ECO:0000313" key="5">
    <source>
        <dbReference type="EMBL" id="KJU82470.1"/>
    </source>
</evidence>
<protein>
    <recommendedName>
        <fullName evidence="4">Chorismate dehydratase</fullName>
        <ecNumber evidence="4">4.2.1.151</ecNumber>
    </recommendedName>
    <alternativeName>
        <fullName evidence="4">Menaquinone biosynthetic enzyme MqnA</fullName>
    </alternativeName>
</protein>
<dbReference type="GO" id="GO:0016836">
    <property type="term" value="F:hydro-lyase activity"/>
    <property type="evidence" value="ECO:0007669"/>
    <property type="project" value="UniProtKB-UniRule"/>
</dbReference>
<dbReference type="Pfam" id="PF02621">
    <property type="entry name" value="VitK2_biosynth"/>
    <property type="match status" value="1"/>
</dbReference>
<comment type="catalytic activity">
    <reaction evidence="4">
        <text>chorismate = 3-[(1-carboxyvinyl)-oxy]benzoate + H2O</text>
        <dbReference type="Rhea" id="RHEA:40051"/>
        <dbReference type="ChEBI" id="CHEBI:15377"/>
        <dbReference type="ChEBI" id="CHEBI:29748"/>
        <dbReference type="ChEBI" id="CHEBI:76981"/>
        <dbReference type="EC" id="4.2.1.151"/>
    </reaction>
</comment>
<dbReference type="PANTHER" id="PTHR37690">
    <property type="entry name" value="CHORISMATE DEHYDRATASE"/>
    <property type="match status" value="1"/>
</dbReference>
<dbReference type="Gene3D" id="3.40.190.10">
    <property type="entry name" value="Periplasmic binding protein-like II"/>
    <property type="match status" value="2"/>
</dbReference>
<proteinExistence type="inferred from homology"/>
<sequence>MPSQVNALMRQGLIDVGPASSIEYLRHPHLYDLIPGHCISARGQVMSIILFSTVEIQRLDGATILTTTQAETSTALLSIILREFYGLDCRFLSSDVSLLEGLSRHPAYLLIGDNALIEVQRRGQLYAYDLGSIWYEQTGESFVFALWFAQKGFNAALIEGLRHDLDLARADAMSNLRDIAVRSPYAATIPVETLHRYWQTIGYELAEEQMRGLRLFEKYSSQLRLL</sequence>
<dbReference type="PANTHER" id="PTHR37690:SF1">
    <property type="entry name" value="CHORISMATE DEHYDRATASE"/>
    <property type="match status" value="1"/>
</dbReference>
<dbReference type="EMBL" id="LACI01002308">
    <property type="protein sequence ID" value="KJU82470.1"/>
    <property type="molecule type" value="Genomic_DNA"/>
</dbReference>
<dbReference type="GO" id="GO:0009234">
    <property type="term" value="P:menaquinone biosynthetic process"/>
    <property type="evidence" value="ECO:0007669"/>
    <property type="project" value="UniProtKB-UniRule"/>
</dbReference>
<evidence type="ECO:0000256" key="1">
    <source>
        <dbReference type="ARBA" id="ARBA00004863"/>
    </source>
</evidence>
<accession>A0A0F3GKM7</accession>
<dbReference type="AlphaFoldDB" id="A0A0F3GKM7"/>
<comment type="caution">
    <text evidence="5">The sequence shown here is derived from an EMBL/GenBank/DDBJ whole genome shotgun (WGS) entry which is preliminary data.</text>
</comment>
<gene>
    <name evidence="4" type="primary">mqnA</name>
    <name evidence="5" type="ORF">MBAV_005334</name>
</gene>
<evidence type="ECO:0000313" key="6">
    <source>
        <dbReference type="Proteomes" id="UP000033423"/>
    </source>
</evidence>
<organism evidence="5 6">
    <name type="scientific">Candidatus Magnetobacterium bavaricum</name>
    <dbReference type="NCBI Taxonomy" id="29290"/>
    <lineage>
        <taxon>Bacteria</taxon>
        <taxon>Pseudomonadati</taxon>
        <taxon>Nitrospirota</taxon>
        <taxon>Thermodesulfovibrionia</taxon>
        <taxon>Thermodesulfovibrionales</taxon>
        <taxon>Candidatus Magnetobacteriaceae</taxon>
        <taxon>Candidatus Magnetobacterium</taxon>
    </lineage>
</organism>
<dbReference type="InterPro" id="IPR003773">
    <property type="entry name" value="Menaquinone_biosynth"/>
</dbReference>
<comment type="pathway">
    <text evidence="1 4">Quinol/quinone metabolism; menaquinone biosynthesis.</text>
</comment>
<dbReference type="CDD" id="cd13634">
    <property type="entry name" value="PBP2_Sco4506"/>
    <property type="match status" value="1"/>
</dbReference>
<dbReference type="InterPro" id="IPR030868">
    <property type="entry name" value="MqnA"/>
</dbReference>
<dbReference type="UniPathway" id="UPA00079"/>
<comment type="function">
    <text evidence="4">Catalyzes the dehydration of chorismate into 3-[(1-carboxyvinyl)oxy]benzoate, a step in the biosynthesis of menaquinone (MK, vitamin K2).</text>
</comment>
<evidence type="ECO:0000256" key="4">
    <source>
        <dbReference type="HAMAP-Rule" id="MF_00995"/>
    </source>
</evidence>
<name>A0A0F3GKM7_9BACT</name>
<dbReference type="EC" id="4.2.1.151" evidence="4"/>
<evidence type="ECO:0000256" key="2">
    <source>
        <dbReference type="ARBA" id="ARBA00022428"/>
    </source>
</evidence>
<keyword evidence="6" id="KW-1185">Reference proteome</keyword>
<comment type="similarity">
    <text evidence="4">Belongs to the MqnA/MqnD family. MqnA subfamily.</text>
</comment>
<evidence type="ECO:0000256" key="3">
    <source>
        <dbReference type="ARBA" id="ARBA00023239"/>
    </source>
</evidence>
<keyword evidence="3 4" id="KW-0456">Lyase</keyword>
<dbReference type="HAMAP" id="MF_00995">
    <property type="entry name" value="MqnA"/>
    <property type="match status" value="1"/>
</dbReference>
<reference evidence="5 6" key="1">
    <citation type="submission" date="2015-02" db="EMBL/GenBank/DDBJ databases">
        <title>Single-cell genomics of uncultivated deep-branching MTB reveals a conserved set of magnetosome genes.</title>
        <authorList>
            <person name="Kolinko S."/>
            <person name="Richter M."/>
            <person name="Glockner F.O."/>
            <person name="Brachmann A."/>
            <person name="Schuler D."/>
        </authorList>
    </citation>
    <scope>NUCLEOTIDE SEQUENCE [LARGE SCALE GENOMIC DNA]</scope>
    <source>
        <strain evidence="5">TM-1</strain>
    </source>
</reference>
<dbReference type="SUPFAM" id="SSF53850">
    <property type="entry name" value="Periplasmic binding protein-like II"/>
    <property type="match status" value="1"/>
</dbReference>